<reference evidence="1 2" key="1">
    <citation type="journal article" date="2015" name="Nature">
        <title>rRNA introns, odd ribosomes, and small enigmatic genomes across a large radiation of phyla.</title>
        <authorList>
            <person name="Brown C.T."/>
            <person name="Hug L.A."/>
            <person name="Thomas B.C."/>
            <person name="Sharon I."/>
            <person name="Castelle C.J."/>
            <person name="Singh A."/>
            <person name="Wilkins M.J."/>
            <person name="Williams K.H."/>
            <person name="Banfield J.F."/>
        </authorList>
    </citation>
    <scope>NUCLEOTIDE SEQUENCE [LARGE SCALE GENOMIC DNA]</scope>
</reference>
<accession>A0A0G2AMR3</accession>
<proteinExistence type="predicted"/>
<dbReference type="Gene3D" id="3.40.50.150">
    <property type="entry name" value="Vaccinia Virus protein VP39"/>
    <property type="match status" value="1"/>
</dbReference>
<gene>
    <name evidence="1" type="ORF">UY81_C0082G0002</name>
</gene>
<evidence type="ECO:0000313" key="1">
    <source>
        <dbReference type="EMBL" id="KKW33969.1"/>
    </source>
</evidence>
<dbReference type="Proteomes" id="UP000034290">
    <property type="component" value="Unassembled WGS sequence"/>
</dbReference>
<evidence type="ECO:0000313" key="2">
    <source>
        <dbReference type="Proteomes" id="UP000034290"/>
    </source>
</evidence>
<sequence>MLTLTAFNGDAEQHRARILGILATAGLPGLDESVDHALGFPGAVVELEALPAAFQEPFYVFTTHNELEACLFISPEHAFSVSREDILHELSLTNVTHGIDAELLRCLVHPDIPGKLLIIDWGRVAPSFGPAAEDRIKPETLKTIANKLSLKLTDEFEAGKYHFGLLFEK</sequence>
<comment type="caution">
    <text evidence="1">The sequence shown here is derived from an EMBL/GenBank/DDBJ whole genome shotgun (WGS) entry which is preliminary data.</text>
</comment>
<name>A0A0G2AMR3_9BACT</name>
<organism evidence="1 2">
    <name type="scientific">Candidatus Giovannonibacteria bacterium GW2011_GWA2_53_7</name>
    <dbReference type="NCBI Taxonomy" id="1618650"/>
    <lineage>
        <taxon>Bacteria</taxon>
        <taxon>Candidatus Giovannoniibacteriota</taxon>
    </lineage>
</organism>
<dbReference type="EMBL" id="LCRM01000082">
    <property type="protein sequence ID" value="KKW33969.1"/>
    <property type="molecule type" value="Genomic_DNA"/>
</dbReference>
<dbReference type="InterPro" id="IPR029063">
    <property type="entry name" value="SAM-dependent_MTases_sf"/>
</dbReference>
<protein>
    <submittedName>
        <fullName evidence="1">Uncharacterized protein</fullName>
    </submittedName>
</protein>
<dbReference type="AlphaFoldDB" id="A0A0G2AMR3"/>